<gene>
    <name evidence="1" type="ORF">Hypma_010747</name>
</gene>
<dbReference type="EMBL" id="LUEZ02000052">
    <property type="protein sequence ID" value="RDB22234.1"/>
    <property type="molecule type" value="Genomic_DNA"/>
</dbReference>
<dbReference type="InParanoid" id="A0A369JSA0"/>
<keyword evidence="2" id="KW-1185">Reference proteome</keyword>
<organism evidence="1 2">
    <name type="scientific">Hypsizygus marmoreus</name>
    <name type="common">White beech mushroom</name>
    <name type="synonym">Agaricus marmoreus</name>
    <dbReference type="NCBI Taxonomy" id="39966"/>
    <lineage>
        <taxon>Eukaryota</taxon>
        <taxon>Fungi</taxon>
        <taxon>Dikarya</taxon>
        <taxon>Basidiomycota</taxon>
        <taxon>Agaricomycotina</taxon>
        <taxon>Agaricomycetes</taxon>
        <taxon>Agaricomycetidae</taxon>
        <taxon>Agaricales</taxon>
        <taxon>Tricholomatineae</taxon>
        <taxon>Lyophyllaceae</taxon>
        <taxon>Hypsizygus</taxon>
    </lineage>
</organism>
<sequence>MHPLPPPSVIGPMSADDFAVALGLKERSQKDYPMATPRHEAERRYIVISYLSHNLQVDQVQQDIVWARFCALYLPATVRLFLDPPVSEREDPIMAPDFHLNNAYLAVLNGLQMSPYLSKYLRSTKPVAADGKRLAQVVAERLVTYAPTWDHGALHPPPNWPDDYFKGLIEGAVQVLTTILASFSKEKDQTLIISSATRDGLSHWLLIWSKRYKNDSLGSMVTGIMVIISGMKHRNITSMRKHLKNWDSCALPGCKATEKLRACGDAKQYDIVARSTSVRTGALHMPHTSRCVFRQSIRMDGTCTSTSHLD</sequence>
<dbReference type="OrthoDB" id="432970at2759"/>
<accession>A0A369JSA0</accession>
<reference evidence="1" key="1">
    <citation type="submission" date="2018-04" db="EMBL/GenBank/DDBJ databases">
        <title>Whole genome sequencing of Hypsizygus marmoreus.</title>
        <authorList>
            <person name="Choi I.-G."/>
            <person name="Min B."/>
            <person name="Kim J.-G."/>
            <person name="Kim S."/>
            <person name="Oh Y.-L."/>
            <person name="Kong W.-S."/>
            <person name="Park H."/>
            <person name="Jeong J."/>
            <person name="Song E.-S."/>
        </authorList>
    </citation>
    <scope>NUCLEOTIDE SEQUENCE [LARGE SCALE GENOMIC DNA]</scope>
    <source>
        <strain evidence="1">51987-8</strain>
    </source>
</reference>
<dbReference type="AlphaFoldDB" id="A0A369JSA0"/>
<name>A0A369JSA0_HYPMA</name>
<proteinExistence type="predicted"/>
<protein>
    <submittedName>
        <fullName evidence="1">Uncharacterized protein</fullName>
    </submittedName>
</protein>
<dbReference type="Proteomes" id="UP000076154">
    <property type="component" value="Unassembled WGS sequence"/>
</dbReference>
<dbReference type="STRING" id="39966.A0A369JSA0"/>
<comment type="caution">
    <text evidence="1">The sequence shown here is derived from an EMBL/GenBank/DDBJ whole genome shotgun (WGS) entry which is preliminary data.</text>
</comment>
<evidence type="ECO:0000313" key="2">
    <source>
        <dbReference type="Proteomes" id="UP000076154"/>
    </source>
</evidence>
<evidence type="ECO:0000313" key="1">
    <source>
        <dbReference type="EMBL" id="RDB22234.1"/>
    </source>
</evidence>